<dbReference type="InterPro" id="IPR036162">
    <property type="entry name" value="Resolvase-like_N_sf"/>
</dbReference>
<comment type="similarity">
    <text evidence="1">Belongs to the site-specific recombinase resolvase family.</text>
</comment>
<dbReference type="Pfam" id="PF00239">
    <property type="entry name" value="Resolvase"/>
    <property type="match status" value="1"/>
</dbReference>
<dbReference type="Gene3D" id="3.40.50.1390">
    <property type="entry name" value="Resolvase, N-terminal catalytic domain"/>
    <property type="match status" value="1"/>
</dbReference>
<evidence type="ECO:0000256" key="5">
    <source>
        <dbReference type="PIRSR" id="PIRSR606118-50"/>
    </source>
</evidence>
<dbReference type="PROSITE" id="PS00397">
    <property type="entry name" value="RECOMBINASES_1"/>
    <property type="match status" value="1"/>
</dbReference>
<feature type="domain" description="Resolvase/invertase-type recombinase catalytic" evidence="7">
    <location>
        <begin position="1"/>
        <end position="133"/>
    </location>
</feature>
<name>A0AAW9VGS9_9GAMM</name>
<evidence type="ECO:0000256" key="2">
    <source>
        <dbReference type="ARBA" id="ARBA00022908"/>
    </source>
</evidence>
<dbReference type="PANTHER" id="PTHR30461">
    <property type="entry name" value="DNA-INVERTASE FROM LAMBDOID PROPHAGE"/>
    <property type="match status" value="1"/>
</dbReference>
<dbReference type="AlphaFoldDB" id="A0AAW9VGS9"/>
<dbReference type="InterPro" id="IPR006119">
    <property type="entry name" value="Resolv_N"/>
</dbReference>
<evidence type="ECO:0000256" key="6">
    <source>
        <dbReference type="PROSITE-ProRule" id="PRU10137"/>
    </source>
</evidence>
<proteinExistence type="inferred from homology"/>
<keyword evidence="2" id="KW-0229">DNA integration</keyword>
<dbReference type="InterPro" id="IPR050639">
    <property type="entry name" value="SSR_resolvase"/>
</dbReference>
<keyword evidence="3" id="KW-0238">DNA-binding</keyword>
<dbReference type="PANTHER" id="PTHR30461:SF26">
    <property type="entry name" value="RESOLVASE HOMOLOG YNEB"/>
    <property type="match status" value="1"/>
</dbReference>
<evidence type="ECO:0000256" key="4">
    <source>
        <dbReference type="ARBA" id="ARBA00023172"/>
    </source>
</evidence>
<sequence length="185" mass="20905">MIFGYVRVSTKEQNIERQTDVLSACDKIFIDRVSAKSADRPELNAMRQQLRDGDTVRVKSVDRLARNTQDLLALLAEMTGQGVNVEFIDNKMIFDNQPTSKFMITLLGAVAELERSFIRQRQSEGIAIAKQKGRYKGRPVSDNALKAQKLITEKLSGKLSLTDTEIMQLSGIKHAQFYRIKKGIK</sequence>
<dbReference type="GO" id="GO:0000150">
    <property type="term" value="F:DNA strand exchange activity"/>
    <property type="evidence" value="ECO:0007669"/>
    <property type="project" value="InterPro"/>
</dbReference>
<organism evidence="8 9">
    <name type="scientific">Providencia alcalifaciens</name>
    <dbReference type="NCBI Taxonomy" id="126385"/>
    <lineage>
        <taxon>Bacteria</taxon>
        <taxon>Pseudomonadati</taxon>
        <taxon>Pseudomonadota</taxon>
        <taxon>Gammaproteobacteria</taxon>
        <taxon>Enterobacterales</taxon>
        <taxon>Morganellaceae</taxon>
        <taxon>Providencia</taxon>
    </lineage>
</organism>
<reference evidence="8 9" key="1">
    <citation type="submission" date="2019-10" db="EMBL/GenBank/DDBJ databases">
        <title>Comparative genomic analysis of Providencia.</title>
        <authorList>
            <person name="Yuan C."/>
            <person name="Wei Y."/>
            <person name="Yin Z."/>
        </authorList>
    </citation>
    <scope>NUCLEOTIDE SEQUENCE [LARGE SCALE GENOMIC DNA]</scope>
    <source>
        <strain evidence="9">wls1934</strain>
    </source>
</reference>
<evidence type="ECO:0000313" key="8">
    <source>
        <dbReference type="EMBL" id="MTC36615.1"/>
    </source>
</evidence>
<comment type="caution">
    <text evidence="8">The sequence shown here is derived from an EMBL/GenBank/DDBJ whole genome shotgun (WGS) entry which is preliminary data.</text>
</comment>
<evidence type="ECO:0000256" key="1">
    <source>
        <dbReference type="ARBA" id="ARBA00009913"/>
    </source>
</evidence>
<dbReference type="InterPro" id="IPR006118">
    <property type="entry name" value="Recombinase_CS"/>
</dbReference>
<dbReference type="Proteomes" id="UP000449944">
    <property type="component" value="Unassembled WGS sequence"/>
</dbReference>
<accession>A0AAW9VGS9</accession>
<dbReference type="GO" id="GO:0003677">
    <property type="term" value="F:DNA binding"/>
    <property type="evidence" value="ECO:0007669"/>
    <property type="project" value="UniProtKB-KW"/>
</dbReference>
<dbReference type="SMART" id="SM00857">
    <property type="entry name" value="Resolvase"/>
    <property type="match status" value="1"/>
</dbReference>
<keyword evidence="4" id="KW-0233">DNA recombination</keyword>
<dbReference type="SUPFAM" id="SSF53041">
    <property type="entry name" value="Resolvase-like"/>
    <property type="match status" value="1"/>
</dbReference>
<dbReference type="GO" id="GO:0015074">
    <property type="term" value="P:DNA integration"/>
    <property type="evidence" value="ECO:0007669"/>
    <property type="project" value="UniProtKB-KW"/>
</dbReference>
<dbReference type="CDD" id="cd03768">
    <property type="entry name" value="SR_ResInv"/>
    <property type="match status" value="1"/>
</dbReference>
<evidence type="ECO:0000259" key="7">
    <source>
        <dbReference type="PROSITE" id="PS51736"/>
    </source>
</evidence>
<protein>
    <submittedName>
        <fullName evidence="8">Recombinase family protein</fullName>
    </submittedName>
</protein>
<dbReference type="PROSITE" id="PS51736">
    <property type="entry name" value="RECOMBINASES_3"/>
    <property type="match status" value="1"/>
</dbReference>
<evidence type="ECO:0000256" key="3">
    <source>
        <dbReference type="ARBA" id="ARBA00023125"/>
    </source>
</evidence>
<evidence type="ECO:0000313" key="9">
    <source>
        <dbReference type="Proteomes" id="UP000449944"/>
    </source>
</evidence>
<gene>
    <name evidence="8" type="ORF">GKR67_18750</name>
</gene>
<feature type="active site" description="O-(5'-phospho-DNA)-serine intermediate" evidence="5 6">
    <location>
        <position position="9"/>
    </location>
</feature>
<dbReference type="EMBL" id="WLUB01000058">
    <property type="protein sequence ID" value="MTC36615.1"/>
    <property type="molecule type" value="Genomic_DNA"/>
</dbReference>